<name>A0ABQ1RPJ9_9ALTE</name>
<dbReference type="InterPro" id="IPR001610">
    <property type="entry name" value="PAC"/>
</dbReference>
<accession>A0ABQ1RPJ9</accession>
<evidence type="ECO:0000259" key="7">
    <source>
        <dbReference type="PROSITE" id="PS50883"/>
    </source>
</evidence>
<dbReference type="Pfam" id="PF13185">
    <property type="entry name" value="GAF_2"/>
    <property type="match status" value="2"/>
</dbReference>
<dbReference type="InterPro" id="IPR000700">
    <property type="entry name" value="PAS-assoc_C"/>
</dbReference>
<dbReference type="Gene3D" id="3.30.450.40">
    <property type="match status" value="2"/>
</dbReference>
<feature type="modified residue" description="4-aspartylphosphate" evidence="3">
    <location>
        <position position="52"/>
    </location>
</feature>
<dbReference type="SMART" id="SM00065">
    <property type="entry name" value="GAF"/>
    <property type="match status" value="2"/>
</dbReference>
<dbReference type="InterPro" id="IPR003018">
    <property type="entry name" value="GAF"/>
</dbReference>
<dbReference type="InterPro" id="IPR052155">
    <property type="entry name" value="Biofilm_reg_signaling"/>
</dbReference>
<dbReference type="CDD" id="cd01949">
    <property type="entry name" value="GGDEF"/>
    <property type="match status" value="1"/>
</dbReference>
<dbReference type="InterPro" id="IPR013655">
    <property type="entry name" value="PAS_fold_3"/>
</dbReference>
<dbReference type="SUPFAM" id="SSF52172">
    <property type="entry name" value="CheY-like"/>
    <property type="match status" value="1"/>
</dbReference>
<feature type="domain" description="PAC" evidence="6">
    <location>
        <begin position="398"/>
        <end position="450"/>
    </location>
</feature>
<evidence type="ECO:0000259" key="5">
    <source>
        <dbReference type="PROSITE" id="PS50112"/>
    </source>
</evidence>
<comment type="caution">
    <text evidence="9">The sequence shown here is derived from an EMBL/GenBank/DDBJ whole genome shotgun (WGS) entry which is preliminary data.</text>
</comment>
<evidence type="ECO:0000259" key="6">
    <source>
        <dbReference type="PROSITE" id="PS50113"/>
    </source>
</evidence>
<reference evidence="10" key="1">
    <citation type="journal article" date="2019" name="Int. J. Syst. Evol. Microbiol.">
        <title>The Global Catalogue of Microorganisms (GCM) 10K type strain sequencing project: providing services to taxonomists for standard genome sequencing and annotation.</title>
        <authorList>
            <consortium name="The Broad Institute Genomics Platform"/>
            <consortium name="The Broad Institute Genome Sequencing Center for Infectious Disease"/>
            <person name="Wu L."/>
            <person name="Ma J."/>
        </authorList>
    </citation>
    <scope>NUCLEOTIDE SEQUENCE [LARGE SCALE GENOMIC DNA]</scope>
    <source>
        <strain evidence="10">CGMCC 1.12923</strain>
    </source>
</reference>
<organism evidence="9 10">
    <name type="scientific">Lacimicrobium alkaliphilum</name>
    <dbReference type="NCBI Taxonomy" id="1526571"/>
    <lineage>
        <taxon>Bacteria</taxon>
        <taxon>Pseudomonadati</taxon>
        <taxon>Pseudomonadota</taxon>
        <taxon>Gammaproteobacteria</taxon>
        <taxon>Alteromonadales</taxon>
        <taxon>Alteromonadaceae</taxon>
        <taxon>Lacimicrobium</taxon>
    </lineage>
</organism>
<dbReference type="Pfam" id="PF00990">
    <property type="entry name" value="GGDEF"/>
    <property type="match status" value="1"/>
</dbReference>
<dbReference type="PROSITE" id="PS50113">
    <property type="entry name" value="PAC"/>
    <property type="match status" value="1"/>
</dbReference>
<dbReference type="CDD" id="cd01948">
    <property type="entry name" value="EAL"/>
    <property type="match status" value="1"/>
</dbReference>
<keyword evidence="10" id="KW-1185">Reference proteome</keyword>
<dbReference type="Pfam" id="PF00072">
    <property type="entry name" value="Response_reg"/>
    <property type="match status" value="1"/>
</dbReference>
<dbReference type="Pfam" id="PF08447">
    <property type="entry name" value="PAS_3"/>
    <property type="match status" value="1"/>
</dbReference>
<evidence type="ECO:0000313" key="10">
    <source>
        <dbReference type="Proteomes" id="UP000614272"/>
    </source>
</evidence>
<feature type="domain" description="GGDEF" evidence="8">
    <location>
        <begin position="658"/>
        <end position="792"/>
    </location>
</feature>
<dbReference type="InterPro" id="IPR043128">
    <property type="entry name" value="Rev_trsase/Diguanyl_cyclase"/>
</dbReference>
<dbReference type="PANTHER" id="PTHR44757">
    <property type="entry name" value="DIGUANYLATE CYCLASE DGCP"/>
    <property type="match status" value="1"/>
</dbReference>
<dbReference type="InterPro" id="IPR001789">
    <property type="entry name" value="Sig_transdc_resp-reg_receiver"/>
</dbReference>
<dbReference type="Gene3D" id="3.30.70.270">
    <property type="match status" value="1"/>
</dbReference>
<evidence type="ECO:0000256" key="3">
    <source>
        <dbReference type="PROSITE-ProRule" id="PRU00169"/>
    </source>
</evidence>
<dbReference type="NCBIfam" id="TIGR00229">
    <property type="entry name" value="sensory_box"/>
    <property type="match status" value="1"/>
</dbReference>
<dbReference type="PROSITE" id="PS50883">
    <property type="entry name" value="EAL"/>
    <property type="match status" value="1"/>
</dbReference>
<dbReference type="InterPro" id="IPR011006">
    <property type="entry name" value="CheY-like_superfamily"/>
</dbReference>
<feature type="domain" description="Response regulatory" evidence="4">
    <location>
        <begin position="3"/>
        <end position="120"/>
    </location>
</feature>
<sequence length="1058" mass="118810">MTTILVVDDHAVSREFLTTLFGYRGYRVLEAADGKEALEKVRETHPDLVVADVLMPTMDGFEFVQRVRAEPDIEQTRVIFYTASYHEHEAKSLARSCGVSDVLTKPCDPEIVLDTVERVLKEVTEMSPMPEKAQLDEQHLKLLTNKLKYLADDLGTTNERYATLIEINLQLASERDPKRLMDSLCHISRKLIGAKHSVLAVKEKRDHSLIYTASSGFDKDISTGLQVNDLWHGDIPGKMKNQKTVSRTNLKQRKPDLGLPSGHPEVNSVLAVPIMSLSKLYGWICLSDRLGAEKFNQEDERLLTILAAQTGRIYENGSLYASLLEQEERFRQLAENINDVFWLVCVETGEDIYISPAFEDVWGLTSKPGNRRTEYWLAAVHPEDRELIPSVLNEDTQYDVEYRILRPDGSVRWLHDRGFPVYDAQGQVYRFAGIAKDVTKRKTDEEKIARLTRIYSVLSQINAAIVRIHERQSLFDEVCQIVVTHGKFAMAWLGTRNPKTNTIVQVACQSGESEMSNVADKFHGLSEDDAETGIVGQSISRIESMYCNDISQAKAVGSFSQAALECGYNSLVSLPIQTEDKVVGVLVLFAKEKEFFDATEMKLLQELANDISFALEYIKKAEQANYLAYYDALTGLSNRTLFHDRLSQFIQISQHESERLALVIMDLNRFKTVNDTFGRQAGDSLIRQLTQRLRSHVKDSAHLARVGADQFALLLPDFRHADDVARRLESLLRACVDEPFKLNGDQLRISAKAGIALFPEDGKDADSLFLNAELAVKGAKSKGTEFVFFDRKMSDSVTKSLELENMLRQALDNKEYVLYYQPKVDLKTGQISGLEALIRWKSPTLGLVPPVHFIPLLEQTGLILDVGVWVMEQAVRDILSWQQQGVSVPRVAVNVSAFQLKQSDFVARTSQVVSALGAEMLLDLELTESMLLGDVEDSLSKLSAIRALGLEVAIDDFGTGYSSLSYIARLPIDSLKIDRSFIIKMSQHDYDMIIVSTIITMAHNMGLKVVAEGVDDIRQVSILKKMGCDQVQGYLFSHPVSSEAIQDLLIQDNPFSLS</sequence>
<feature type="domain" description="PAS" evidence="5">
    <location>
        <begin position="326"/>
        <end position="399"/>
    </location>
</feature>
<evidence type="ECO:0000259" key="8">
    <source>
        <dbReference type="PROSITE" id="PS50887"/>
    </source>
</evidence>
<evidence type="ECO:0000313" key="9">
    <source>
        <dbReference type="EMBL" id="GGD74484.1"/>
    </source>
</evidence>
<keyword evidence="3" id="KW-0597">Phosphoprotein</keyword>
<dbReference type="InterPro" id="IPR001633">
    <property type="entry name" value="EAL_dom"/>
</dbReference>
<gene>
    <name evidence="9" type="ORF">GCM10011357_31890</name>
</gene>
<dbReference type="SUPFAM" id="SSF55073">
    <property type="entry name" value="Nucleotide cyclase"/>
    <property type="match status" value="1"/>
</dbReference>
<proteinExistence type="predicted"/>
<dbReference type="NCBIfam" id="TIGR00254">
    <property type="entry name" value="GGDEF"/>
    <property type="match status" value="1"/>
</dbReference>
<dbReference type="InterPro" id="IPR035919">
    <property type="entry name" value="EAL_sf"/>
</dbReference>
<dbReference type="PANTHER" id="PTHR44757:SF2">
    <property type="entry name" value="BIOFILM ARCHITECTURE MAINTENANCE PROTEIN MBAA"/>
    <property type="match status" value="1"/>
</dbReference>
<dbReference type="SUPFAM" id="SSF141868">
    <property type="entry name" value="EAL domain-like"/>
    <property type="match status" value="1"/>
</dbReference>
<evidence type="ECO:0000259" key="4">
    <source>
        <dbReference type="PROSITE" id="PS50110"/>
    </source>
</evidence>
<evidence type="ECO:0000256" key="2">
    <source>
        <dbReference type="ARBA" id="ARBA00022777"/>
    </source>
</evidence>
<dbReference type="Pfam" id="PF00563">
    <property type="entry name" value="EAL"/>
    <property type="match status" value="1"/>
</dbReference>
<dbReference type="SMART" id="SM00086">
    <property type="entry name" value="PAC"/>
    <property type="match status" value="1"/>
</dbReference>
<dbReference type="InterPro" id="IPR000160">
    <property type="entry name" value="GGDEF_dom"/>
</dbReference>
<dbReference type="EMBL" id="BMGJ01000015">
    <property type="protein sequence ID" value="GGD74484.1"/>
    <property type="molecule type" value="Genomic_DNA"/>
</dbReference>
<dbReference type="SMART" id="SM00267">
    <property type="entry name" value="GGDEF"/>
    <property type="match status" value="1"/>
</dbReference>
<dbReference type="SUPFAM" id="SSF55781">
    <property type="entry name" value="GAF domain-like"/>
    <property type="match status" value="2"/>
</dbReference>
<dbReference type="Proteomes" id="UP000614272">
    <property type="component" value="Unassembled WGS sequence"/>
</dbReference>
<dbReference type="SMART" id="SM00052">
    <property type="entry name" value="EAL"/>
    <property type="match status" value="1"/>
</dbReference>
<dbReference type="Gene3D" id="2.10.70.100">
    <property type="match status" value="1"/>
</dbReference>
<dbReference type="InterPro" id="IPR000014">
    <property type="entry name" value="PAS"/>
</dbReference>
<dbReference type="PROSITE" id="PS50110">
    <property type="entry name" value="RESPONSE_REGULATORY"/>
    <property type="match status" value="1"/>
</dbReference>
<keyword evidence="1" id="KW-0808">Transferase</keyword>
<feature type="domain" description="EAL" evidence="7">
    <location>
        <begin position="800"/>
        <end position="1053"/>
    </location>
</feature>
<protein>
    <recommendedName>
        <fullName evidence="11">Diguanylate phosphodiesterase</fullName>
    </recommendedName>
</protein>
<dbReference type="InterPro" id="IPR035965">
    <property type="entry name" value="PAS-like_dom_sf"/>
</dbReference>
<evidence type="ECO:0008006" key="11">
    <source>
        <dbReference type="Google" id="ProtNLM"/>
    </source>
</evidence>
<dbReference type="Gene3D" id="3.40.50.2300">
    <property type="match status" value="1"/>
</dbReference>
<dbReference type="PROSITE" id="PS50112">
    <property type="entry name" value="PAS"/>
    <property type="match status" value="1"/>
</dbReference>
<dbReference type="InterPro" id="IPR029787">
    <property type="entry name" value="Nucleotide_cyclase"/>
</dbReference>
<dbReference type="RefSeq" id="WP_180237239.1">
    <property type="nucleotide sequence ID" value="NZ_BMGJ01000015.1"/>
</dbReference>
<dbReference type="Gene3D" id="3.20.20.450">
    <property type="entry name" value="EAL domain"/>
    <property type="match status" value="1"/>
</dbReference>
<dbReference type="Gene3D" id="3.30.450.20">
    <property type="entry name" value="PAS domain"/>
    <property type="match status" value="1"/>
</dbReference>
<dbReference type="SMART" id="SM00448">
    <property type="entry name" value="REC"/>
    <property type="match status" value="1"/>
</dbReference>
<dbReference type="InterPro" id="IPR029016">
    <property type="entry name" value="GAF-like_dom_sf"/>
</dbReference>
<evidence type="ECO:0000256" key="1">
    <source>
        <dbReference type="ARBA" id="ARBA00022679"/>
    </source>
</evidence>
<dbReference type="CDD" id="cd00130">
    <property type="entry name" value="PAS"/>
    <property type="match status" value="1"/>
</dbReference>
<dbReference type="PROSITE" id="PS50887">
    <property type="entry name" value="GGDEF"/>
    <property type="match status" value="1"/>
</dbReference>
<keyword evidence="2" id="KW-0418">Kinase</keyword>
<dbReference type="SUPFAM" id="SSF55785">
    <property type="entry name" value="PYP-like sensor domain (PAS domain)"/>
    <property type="match status" value="1"/>
</dbReference>